<keyword evidence="2" id="KW-0812">Transmembrane</keyword>
<dbReference type="EMBL" id="DSZT01000189">
    <property type="protein sequence ID" value="HGU42441.1"/>
    <property type="molecule type" value="Genomic_DNA"/>
</dbReference>
<dbReference type="EMBL" id="DTBH01000129">
    <property type="protein sequence ID" value="HGQ77434.1"/>
    <property type="molecule type" value="Genomic_DNA"/>
</dbReference>
<name>A0A7C4RZN3_FERPE</name>
<protein>
    <submittedName>
        <fullName evidence="4">AtpZ/AtpI family protein</fullName>
    </submittedName>
</protein>
<feature type="region of interest" description="Disordered" evidence="1">
    <location>
        <begin position="96"/>
        <end position="119"/>
    </location>
</feature>
<evidence type="ECO:0000313" key="3">
    <source>
        <dbReference type="EMBL" id="HGQ77434.1"/>
    </source>
</evidence>
<feature type="transmembrane region" description="Helical" evidence="2">
    <location>
        <begin position="28"/>
        <end position="52"/>
    </location>
</feature>
<dbReference type="OrthoDB" id="37739at2"/>
<dbReference type="AlphaFoldDB" id="A0A7C4RZN3"/>
<proteinExistence type="predicted"/>
<comment type="caution">
    <text evidence="4">The sequence shown here is derived from an EMBL/GenBank/DDBJ whole genome shotgun (WGS) entry which is preliminary data.</text>
</comment>
<accession>A0A7C4RZN3</accession>
<evidence type="ECO:0000256" key="2">
    <source>
        <dbReference type="SAM" id="Phobius"/>
    </source>
</evidence>
<organism evidence="4">
    <name type="scientific">Fervidobacterium pennivorans</name>
    <dbReference type="NCBI Taxonomy" id="93466"/>
    <lineage>
        <taxon>Bacteria</taxon>
        <taxon>Thermotogati</taxon>
        <taxon>Thermotogota</taxon>
        <taxon>Thermotogae</taxon>
        <taxon>Thermotogales</taxon>
        <taxon>Fervidobacteriaceae</taxon>
        <taxon>Fervidobacterium</taxon>
    </lineage>
</organism>
<feature type="transmembrane region" description="Helical" evidence="2">
    <location>
        <begin position="64"/>
        <end position="83"/>
    </location>
</feature>
<dbReference type="Pfam" id="PF09527">
    <property type="entry name" value="ATPase_gene1"/>
    <property type="match status" value="1"/>
</dbReference>
<dbReference type="InterPro" id="IPR032820">
    <property type="entry name" value="ATPase_put"/>
</dbReference>
<evidence type="ECO:0000256" key="1">
    <source>
        <dbReference type="SAM" id="MobiDB-lite"/>
    </source>
</evidence>
<keyword evidence="2" id="KW-0472">Membrane</keyword>
<gene>
    <name evidence="4" type="ORF">ENT72_05970</name>
    <name evidence="3" type="ORF">ENU12_05945</name>
</gene>
<evidence type="ECO:0000313" key="4">
    <source>
        <dbReference type="EMBL" id="HGU42441.1"/>
    </source>
</evidence>
<keyword evidence="2" id="KW-1133">Transmembrane helix</keyword>
<reference evidence="4" key="1">
    <citation type="journal article" date="2020" name="mSystems">
        <title>Genome- and Community-Level Interaction Insights into Carbon Utilization and Element Cycling Functions of Hydrothermarchaeota in Hydrothermal Sediment.</title>
        <authorList>
            <person name="Zhou Z."/>
            <person name="Liu Y."/>
            <person name="Xu W."/>
            <person name="Pan J."/>
            <person name="Luo Z.H."/>
            <person name="Li M."/>
        </authorList>
    </citation>
    <scope>NUCLEOTIDE SEQUENCE [LARGE SCALE GENOMIC DNA]</scope>
    <source>
        <strain evidence="4">SpSt-604</strain>
        <strain evidence="3">SpSt-640</strain>
    </source>
</reference>
<sequence>MKIVVDQHSKGEKKIQQGKGIGNELSKLNLISSLGFTIIANILVGFVLGAFLDNLFSTARLFKIIFIILGTLSGVYNGIKYLVQELERYDKIDNVDSRDGKIPNLKNHEHKHREDGKDE</sequence>